<feature type="transmembrane region" description="Helical" evidence="13">
    <location>
        <begin position="270"/>
        <end position="291"/>
    </location>
</feature>
<comment type="function">
    <text evidence="1 13">Plays a role in the flagellum-specific transport system.</text>
</comment>
<dbReference type="Proteomes" id="UP001283366">
    <property type="component" value="Unassembled WGS sequence"/>
</dbReference>
<keyword evidence="17" id="KW-1185">Reference proteome</keyword>
<dbReference type="Proteomes" id="UP000196125">
    <property type="component" value="Unassembled WGS sequence"/>
</dbReference>
<evidence type="ECO:0000256" key="1">
    <source>
        <dbReference type="ARBA" id="ARBA00003663"/>
    </source>
</evidence>
<dbReference type="GO" id="GO:0005886">
    <property type="term" value="C:plasma membrane"/>
    <property type="evidence" value="ECO:0007669"/>
    <property type="project" value="UniProtKB-SubCell"/>
</dbReference>
<keyword evidence="8 13" id="KW-0653">Protein transport</keyword>
<evidence type="ECO:0000256" key="8">
    <source>
        <dbReference type="ARBA" id="ARBA00022927"/>
    </source>
</evidence>
<dbReference type="PANTHER" id="PTHR30587">
    <property type="entry name" value="FLAGELLAR BIOSYNTHETIC PROTEIN FLIP"/>
    <property type="match status" value="1"/>
</dbReference>
<proteinExistence type="inferred from homology"/>
<evidence type="ECO:0000256" key="13">
    <source>
        <dbReference type="RuleBase" id="RU362069"/>
    </source>
</evidence>
<evidence type="ECO:0000313" key="16">
    <source>
        <dbReference type="Proteomes" id="UP000196125"/>
    </source>
</evidence>
<reference evidence="14 17" key="2">
    <citation type="submission" date="2023-11" db="EMBL/GenBank/DDBJ databases">
        <title>Plant-associative lifestyle of Vibrio porteresiae and its evolutionary dynamics.</title>
        <authorList>
            <person name="Rameshkumar N."/>
            <person name="Kirti K."/>
        </authorList>
    </citation>
    <scope>NUCLEOTIDE SEQUENCE [LARGE SCALE GENOMIC DNA]</scope>
    <source>
        <strain evidence="14 17">MSSRF38</strain>
    </source>
</reference>
<accession>A0A1Y6ITX8</accession>
<evidence type="ECO:0000256" key="10">
    <source>
        <dbReference type="ARBA" id="ARBA00023136"/>
    </source>
</evidence>
<evidence type="ECO:0000313" key="15">
    <source>
        <dbReference type="EMBL" id="SMS00471.1"/>
    </source>
</evidence>
<dbReference type="PROSITE" id="PS01060">
    <property type="entry name" value="FLIP_1"/>
    <property type="match status" value="1"/>
</dbReference>
<keyword evidence="5 13" id="KW-1003">Cell membrane</keyword>
<reference evidence="15 16" key="1">
    <citation type="submission" date="2017-05" db="EMBL/GenBank/DDBJ databases">
        <authorList>
            <person name="Song R."/>
            <person name="Chenine A.L."/>
            <person name="Ruprecht R.M."/>
        </authorList>
    </citation>
    <scope>NUCLEOTIDE SEQUENCE [LARGE SCALE GENOMIC DNA]</scope>
    <source>
        <strain evidence="15 16">CECT 7927</strain>
    </source>
</reference>
<evidence type="ECO:0000256" key="3">
    <source>
        <dbReference type="ARBA" id="ARBA00021714"/>
    </source>
</evidence>
<protein>
    <recommendedName>
        <fullName evidence="3 13">Flagellar biosynthetic protein FliP</fullName>
    </recommendedName>
</protein>
<keyword evidence="12 13" id="KW-1006">Bacterial flagellum protein export</keyword>
<dbReference type="RefSeq" id="WP_087480513.1">
    <property type="nucleotide sequence ID" value="NZ_AP024883.1"/>
</dbReference>
<keyword evidence="9 13" id="KW-1133">Transmembrane helix</keyword>
<keyword evidence="7 13" id="KW-1005">Bacterial flagellum biogenesis</keyword>
<keyword evidence="10 13" id="KW-0472">Membrane</keyword>
<dbReference type="PROSITE" id="PS01061">
    <property type="entry name" value="FLIP_2"/>
    <property type="match status" value="1"/>
</dbReference>
<sequence>MTKHNIELLTTHLNKLALVGLVLCLGLFSDILWAAPAPGEVQPANSQVTQSITAQGFSNTSTVARSNQAGIPAITMTTNPDGSQDYSINLQILALMTMLGFLPALVILMTSFTRIVVVMSILRQAMGLQQTPSNQVIVGIALFLTFFIMSPVFHQINEKAIQPYLNEQINARQAFDQAQQPMRAFMLKQTRVKDLETFVNLSGSQATDPQDVEMTVLIPAFITSELKTAFQIGFMLFLPFLIIDLVVASVLMAMGMMMLSPMIVSLPFKLMLFVLVDGWNLILSTLAGSFAL</sequence>
<evidence type="ECO:0000256" key="2">
    <source>
        <dbReference type="ARBA" id="ARBA00006257"/>
    </source>
</evidence>
<dbReference type="Pfam" id="PF00813">
    <property type="entry name" value="FliP"/>
    <property type="match status" value="1"/>
</dbReference>
<comment type="similarity">
    <text evidence="2 13">Belongs to the FliP/MopC/SpaP family.</text>
</comment>
<dbReference type="PRINTS" id="PR00951">
    <property type="entry name" value="FLGBIOSNFLIP"/>
</dbReference>
<evidence type="ECO:0000256" key="4">
    <source>
        <dbReference type="ARBA" id="ARBA00022448"/>
    </source>
</evidence>
<dbReference type="EMBL" id="FXXI01000002">
    <property type="protein sequence ID" value="SMS00471.1"/>
    <property type="molecule type" value="Genomic_DNA"/>
</dbReference>
<dbReference type="GO" id="GO:0009306">
    <property type="term" value="P:protein secretion"/>
    <property type="evidence" value="ECO:0007669"/>
    <property type="project" value="UniProtKB-UniRule"/>
</dbReference>
<keyword evidence="4 13" id="KW-0813">Transport</keyword>
<evidence type="ECO:0000256" key="6">
    <source>
        <dbReference type="ARBA" id="ARBA00022692"/>
    </source>
</evidence>
<evidence type="ECO:0000256" key="9">
    <source>
        <dbReference type="ARBA" id="ARBA00022989"/>
    </source>
</evidence>
<gene>
    <name evidence="15" type="primary">fliP_1</name>
    <name evidence="13 14" type="synonym">fliP</name>
    <name evidence="14" type="ORF">SBX37_01090</name>
    <name evidence="15" type="ORF">VIM7927_01737</name>
</gene>
<feature type="transmembrane region" description="Helical" evidence="13">
    <location>
        <begin position="234"/>
        <end position="258"/>
    </location>
</feature>
<dbReference type="PRINTS" id="PR01302">
    <property type="entry name" value="TYPE3IMPPROT"/>
</dbReference>
<dbReference type="NCBIfam" id="TIGR01103">
    <property type="entry name" value="fliP"/>
    <property type="match status" value="1"/>
</dbReference>
<keyword evidence="15" id="KW-0969">Cilium</keyword>
<dbReference type="PANTHER" id="PTHR30587:SF0">
    <property type="entry name" value="FLAGELLAR BIOSYNTHETIC PROTEIN FLIP"/>
    <property type="match status" value="1"/>
</dbReference>
<evidence type="ECO:0000313" key="14">
    <source>
        <dbReference type="EMBL" id="MDW6001506.1"/>
    </source>
</evidence>
<keyword evidence="15" id="KW-0282">Flagellum</keyword>
<keyword evidence="15" id="KW-0966">Cell projection</keyword>
<dbReference type="InterPro" id="IPR005838">
    <property type="entry name" value="T3SS_IM_P"/>
</dbReference>
<dbReference type="AlphaFoldDB" id="A0A1Y6ITX8"/>
<evidence type="ECO:0000313" key="17">
    <source>
        <dbReference type="Proteomes" id="UP001283366"/>
    </source>
</evidence>
<dbReference type="GO" id="GO:0044781">
    <property type="term" value="P:bacterial-type flagellum organization"/>
    <property type="evidence" value="ECO:0007669"/>
    <property type="project" value="UniProtKB-UniRule"/>
</dbReference>
<dbReference type="OrthoDB" id="9805111at2"/>
<dbReference type="GO" id="GO:0009425">
    <property type="term" value="C:bacterial-type flagellum basal body"/>
    <property type="evidence" value="ECO:0007669"/>
    <property type="project" value="UniProtKB-SubCell"/>
</dbReference>
<evidence type="ECO:0000256" key="7">
    <source>
        <dbReference type="ARBA" id="ARBA00022795"/>
    </source>
</evidence>
<comment type="subcellular location">
    <subcellularLocation>
        <location evidence="13">Cell membrane</location>
        <topology evidence="13">Multi-pass membrane protein</topology>
    </subcellularLocation>
    <subcellularLocation>
        <location evidence="13">Bacterial flagellum basal body</location>
    </subcellularLocation>
</comment>
<dbReference type="NCBIfam" id="NF009438">
    <property type="entry name" value="PRK12797.1"/>
    <property type="match status" value="1"/>
</dbReference>
<feature type="transmembrane region" description="Helical" evidence="13">
    <location>
        <begin position="136"/>
        <end position="156"/>
    </location>
</feature>
<organism evidence="15 16">
    <name type="scientific">Vibrio mangrovi</name>
    <dbReference type="NCBI Taxonomy" id="474394"/>
    <lineage>
        <taxon>Bacteria</taxon>
        <taxon>Pseudomonadati</taxon>
        <taxon>Pseudomonadota</taxon>
        <taxon>Gammaproteobacteria</taxon>
        <taxon>Vibrionales</taxon>
        <taxon>Vibrionaceae</taxon>
        <taxon>Vibrio</taxon>
    </lineage>
</organism>
<keyword evidence="11" id="KW-0975">Bacterial flagellum</keyword>
<name>A0A1Y6ITX8_9VIBR</name>
<dbReference type="InterPro" id="IPR005837">
    <property type="entry name" value="FliP"/>
</dbReference>
<evidence type="ECO:0000256" key="12">
    <source>
        <dbReference type="ARBA" id="ARBA00023225"/>
    </source>
</evidence>
<keyword evidence="6 13" id="KW-0812">Transmembrane</keyword>
<feature type="transmembrane region" description="Helical" evidence="13">
    <location>
        <begin position="92"/>
        <end position="116"/>
    </location>
</feature>
<evidence type="ECO:0000256" key="5">
    <source>
        <dbReference type="ARBA" id="ARBA00022475"/>
    </source>
</evidence>
<dbReference type="EMBL" id="JAWRCO010000001">
    <property type="protein sequence ID" value="MDW6001506.1"/>
    <property type="molecule type" value="Genomic_DNA"/>
</dbReference>
<evidence type="ECO:0000256" key="11">
    <source>
        <dbReference type="ARBA" id="ARBA00023143"/>
    </source>
</evidence>